<dbReference type="AlphaFoldDB" id="A0A8T0F2E8"/>
<evidence type="ECO:0000313" key="1">
    <source>
        <dbReference type="EMBL" id="KAF8784468.1"/>
    </source>
</evidence>
<gene>
    <name evidence="1" type="ORF">HNY73_010142</name>
</gene>
<comment type="caution">
    <text evidence="1">The sequence shown here is derived from an EMBL/GenBank/DDBJ whole genome shotgun (WGS) entry which is preliminary data.</text>
</comment>
<reference evidence="1" key="2">
    <citation type="submission" date="2020-06" db="EMBL/GenBank/DDBJ databases">
        <authorList>
            <person name="Sheffer M."/>
        </authorList>
    </citation>
    <scope>NUCLEOTIDE SEQUENCE</scope>
</reference>
<name>A0A8T0F2E8_ARGBR</name>
<dbReference type="Proteomes" id="UP000807504">
    <property type="component" value="Unassembled WGS sequence"/>
</dbReference>
<keyword evidence="2" id="KW-1185">Reference proteome</keyword>
<evidence type="ECO:0000313" key="2">
    <source>
        <dbReference type="Proteomes" id="UP000807504"/>
    </source>
</evidence>
<accession>A0A8T0F2E8</accession>
<sequence>MRYACKGLLQMIVGFSEKTSRDDPSNRNLNDSVGRFSKFKEIQKSGLLAEKNCNFLSQLHAKDLDTEVEMTDSLFPLDV</sequence>
<organism evidence="1 2">
    <name type="scientific">Argiope bruennichi</name>
    <name type="common">Wasp spider</name>
    <name type="synonym">Aranea bruennichi</name>
    <dbReference type="NCBI Taxonomy" id="94029"/>
    <lineage>
        <taxon>Eukaryota</taxon>
        <taxon>Metazoa</taxon>
        <taxon>Ecdysozoa</taxon>
        <taxon>Arthropoda</taxon>
        <taxon>Chelicerata</taxon>
        <taxon>Arachnida</taxon>
        <taxon>Araneae</taxon>
        <taxon>Araneomorphae</taxon>
        <taxon>Entelegynae</taxon>
        <taxon>Araneoidea</taxon>
        <taxon>Araneidae</taxon>
        <taxon>Argiope</taxon>
    </lineage>
</organism>
<dbReference type="EMBL" id="JABXBU010000030">
    <property type="protein sequence ID" value="KAF8784468.1"/>
    <property type="molecule type" value="Genomic_DNA"/>
</dbReference>
<protein>
    <submittedName>
        <fullName evidence="1">Uncharacterized protein</fullName>
    </submittedName>
</protein>
<reference evidence="1" key="1">
    <citation type="journal article" date="2020" name="bioRxiv">
        <title>Chromosome-level reference genome of the European wasp spider Argiope bruennichi: a resource for studies on range expansion and evolutionary adaptation.</title>
        <authorList>
            <person name="Sheffer M.M."/>
            <person name="Hoppe A."/>
            <person name="Krehenwinkel H."/>
            <person name="Uhl G."/>
            <person name="Kuss A.W."/>
            <person name="Jensen L."/>
            <person name="Jensen C."/>
            <person name="Gillespie R.G."/>
            <person name="Hoff K.J."/>
            <person name="Prost S."/>
        </authorList>
    </citation>
    <scope>NUCLEOTIDE SEQUENCE</scope>
</reference>
<proteinExistence type="predicted"/>